<sequence>MPEIFVRVSSNGEPISMLENHYSSVITYSQWTENFVQSGVLHQDDTVTKNSLAICSAIFRNDPKFAKLRTMQKHKNHSSTVTIDAYIALNKVADLGIDFNAELTEAQEHWHRNPHVAWDKLCHIWNKYGFLWPQKALLGYTDEYREWVRNRTPLNYNEEYTQHTFKIVWRTSLRPIYEFIPPCEADKKAFMIDMIQQYSSLIVLNDSLFKLQNEGSGYYLGRQQQQESLEASDKNAAVMVPVEGTLGTNQHLIWKFRDAGVSSPFIVLGSSLFLCSDHDETFLTKEAGLASSQTYATRLDHQRPSDSWHVTSKRHDLDNRNSSNTFHVDYALSRLDCLKDGDTVLLDQNSYFLRTYVDYFAPSRSASNSPANSFMSIDGELCAFFSTEELDSNVTQLTSDSGSSQEHDKGNFNGLKRGSNTSQTYPRHADLFFEKSEEGQMIPTSDYQWKIELVTANDRPKVAHYATRYEATIKQAPSGNKNHNKSSPTKEKHNKGSNNASSSTADKSNRKSSTSTHSTTKKSHRMAKETTRAPTPFLFDEPEQKSQWLDGYTKLYQLPKKLDDKSAVKADIDLSMNGRRRGSLKSMTSKEDGKSALLPVPPGLSANQLGKLPAGRYQGQQYQAQLQHDQDNFETGGNGEGDSGRTASPEPSIPESLTPTPKRIARSNSTTSTNETEAEAFKREVEQETMFKEEALAKIYAQSTSSSNTTSQIRYYDDEYDQPALPGSPSGSVNARNQSTPSSSANLSPEEYQARKQSRETSLLMLLRQETNYQVWVETFKHASISQWFLSKTKKSRRRSSSGQQSAVAANTDARVNATYSTDRPTYLMPNGDIRFEYYSSGSTVMAV</sequence>
<keyword evidence="3" id="KW-1185">Reference proteome</keyword>
<evidence type="ECO:0000256" key="1">
    <source>
        <dbReference type="SAM" id="MobiDB-lite"/>
    </source>
</evidence>
<reference evidence="2 3" key="1">
    <citation type="submission" date="2014-09" db="EMBL/GenBank/DDBJ databases">
        <authorList>
            <person name="Ellenberger Sabrina"/>
        </authorList>
    </citation>
    <scope>NUCLEOTIDE SEQUENCE [LARGE SCALE GENOMIC DNA]</scope>
    <source>
        <strain evidence="2 3">CBS 412.66</strain>
    </source>
</reference>
<feature type="region of interest" description="Disordered" evidence="1">
    <location>
        <begin position="473"/>
        <end position="542"/>
    </location>
</feature>
<feature type="region of interest" description="Disordered" evidence="1">
    <location>
        <begin position="631"/>
        <end position="684"/>
    </location>
</feature>
<feature type="compositionally biased region" description="Polar residues" evidence="1">
    <location>
        <begin position="496"/>
        <end position="506"/>
    </location>
</feature>
<feature type="compositionally biased region" description="Polar residues" evidence="1">
    <location>
        <begin position="475"/>
        <end position="487"/>
    </location>
</feature>
<feature type="region of interest" description="Disordered" evidence="1">
    <location>
        <begin position="395"/>
        <end position="424"/>
    </location>
</feature>
<proteinExistence type="predicted"/>
<feature type="compositionally biased region" description="Polar residues" evidence="1">
    <location>
        <begin position="729"/>
        <end position="747"/>
    </location>
</feature>
<feature type="region of interest" description="Disordered" evidence="1">
    <location>
        <begin position="719"/>
        <end position="756"/>
    </location>
</feature>
<dbReference type="Proteomes" id="UP000054107">
    <property type="component" value="Unassembled WGS sequence"/>
</dbReference>
<protein>
    <submittedName>
        <fullName evidence="2">Uncharacterized protein</fullName>
    </submittedName>
</protein>
<organism evidence="2 3">
    <name type="scientific">Parasitella parasitica</name>
    <dbReference type="NCBI Taxonomy" id="35722"/>
    <lineage>
        <taxon>Eukaryota</taxon>
        <taxon>Fungi</taxon>
        <taxon>Fungi incertae sedis</taxon>
        <taxon>Mucoromycota</taxon>
        <taxon>Mucoromycotina</taxon>
        <taxon>Mucoromycetes</taxon>
        <taxon>Mucorales</taxon>
        <taxon>Mucorineae</taxon>
        <taxon>Mucoraceae</taxon>
        <taxon>Parasitella</taxon>
    </lineage>
</organism>
<feature type="region of interest" description="Disordered" evidence="1">
    <location>
        <begin position="579"/>
        <end position="611"/>
    </location>
</feature>
<gene>
    <name evidence="2" type="primary">PARPA_09473.1 scaffold 36645</name>
</gene>
<dbReference type="EMBL" id="LN732021">
    <property type="protein sequence ID" value="CEP15268.1"/>
    <property type="molecule type" value="Genomic_DNA"/>
</dbReference>
<name>A0A0B7NJZ0_9FUNG</name>
<dbReference type="OrthoDB" id="2338404at2759"/>
<accession>A0A0B7NJZ0</accession>
<feature type="compositionally biased region" description="Polar residues" evidence="1">
    <location>
        <begin position="395"/>
        <end position="404"/>
    </location>
</feature>
<evidence type="ECO:0000313" key="3">
    <source>
        <dbReference type="Proteomes" id="UP000054107"/>
    </source>
</evidence>
<evidence type="ECO:0000313" key="2">
    <source>
        <dbReference type="EMBL" id="CEP15268.1"/>
    </source>
</evidence>
<dbReference type="AlphaFoldDB" id="A0A0B7NJZ0"/>